<evidence type="ECO:0000259" key="9">
    <source>
        <dbReference type="PROSITE" id="PS51352"/>
    </source>
</evidence>
<dbReference type="GO" id="GO:0034599">
    <property type="term" value="P:cellular response to oxidative stress"/>
    <property type="evidence" value="ECO:0007669"/>
    <property type="project" value="InterPro"/>
</dbReference>
<dbReference type="GeneID" id="75834015"/>
<keyword evidence="4" id="KW-0560">Oxidoreductase</keyword>
<dbReference type="PANTHER" id="PTHR10430">
    <property type="entry name" value="PEROXIREDOXIN"/>
    <property type="match status" value="1"/>
</dbReference>
<evidence type="ECO:0000256" key="3">
    <source>
        <dbReference type="ARBA" id="ARBA00022862"/>
    </source>
</evidence>
<dbReference type="GO" id="GO:0045454">
    <property type="term" value="P:cell redox homeostasis"/>
    <property type="evidence" value="ECO:0007669"/>
    <property type="project" value="TreeGrafter"/>
</dbReference>
<gene>
    <name evidence="10" type="ORF">J7T54_007541</name>
</gene>
<organism evidence="10 11">
    <name type="scientific">Emericellopsis cladophorae</name>
    <dbReference type="NCBI Taxonomy" id="2686198"/>
    <lineage>
        <taxon>Eukaryota</taxon>
        <taxon>Fungi</taxon>
        <taxon>Dikarya</taxon>
        <taxon>Ascomycota</taxon>
        <taxon>Pezizomycotina</taxon>
        <taxon>Sordariomycetes</taxon>
        <taxon>Hypocreomycetidae</taxon>
        <taxon>Hypocreales</taxon>
        <taxon>Bionectriaceae</taxon>
        <taxon>Emericellopsis</taxon>
    </lineage>
</organism>
<keyword evidence="2" id="KW-0575">Peroxidase</keyword>
<dbReference type="Proteomes" id="UP001055219">
    <property type="component" value="Unassembled WGS sequence"/>
</dbReference>
<feature type="domain" description="Thioredoxin" evidence="9">
    <location>
        <begin position="250"/>
        <end position="412"/>
    </location>
</feature>
<keyword evidence="5" id="KW-0676">Redox-active center</keyword>
<dbReference type="AlphaFoldDB" id="A0A9Q0BD05"/>
<dbReference type="InterPro" id="IPR013766">
    <property type="entry name" value="Thioredoxin_domain"/>
</dbReference>
<dbReference type="EMBL" id="JAGIXG020000038">
    <property type="protein sequence ID" value="KAI6780065.1"/>
    <property type="molecule type" value="Genomic_DNA"/>
</dbReference>
<dbReference type="PANTHER" id="PTHR10430:SF16">
    <property type="entry name" value="PEROXIREDOXIN-5, MITOCHONDRIAL"/>
    <property type="match status" value="1"/>
</dbReference>
<dbReference type="Pfam" id="PF08534">
    <property type="entry name" value="Redoxin"/>
    <property type="match status" value="1"/>
</dbReference>
<feature type="active site" description="Cysteine sulfenic acid (-SOH) intermediate" evidence="8">
    <location>
        <position position="307"/>
    </location>
</feature>
<evidence type="ECO:0000256" key="4">
    <source>
        <dbReference type="ARBA" id="ARBA00023002"/>
    </source>
</evidence>
<dbReference type="RefSeq" id="XP_051360921.1">
    <property type="nucleotide sequence ID" value="XM_051508011.1"/>
</dbReference>
<evidence type="ECO:0000256" key="6">
    <source>
        <dbReference type="ARBA" id="ARBA00032824"/>
    </source>
</evidence>
<reference evidence="10" key="2">
    <citation type="submission" date="2022-07" db="EMBL/GenBank/DDBJ databases">
        <authorList>
            <person name="Goncalves M.F.M."/>
            <person name="Hilario S."/>
            <person name="Van De Peer Y."/>
            <person name="Esteves A.C."/>
            <person name="Alves A."/>
        </authorList>
    </citation>
    <scope>NUCLEOTIDE SEQUENCE</scope>
    <source>
        <strain evidence="10">MUM 19.33</strain>
    </source>
</reference>
<dbReference type="OrthoDB" id="195498at2759"/>
<name>A0A9Q0BD05_9HYPO</name>
<evidence type="ECO:0000256" key="8">
    <source>
        <dbReference type="PIRSR" id="PIRSR637944-1"/>
    </source>
</evidence>
<protein>
    <recommendedName>
        <fullName evidence="6">Thioredoxin peroxidase</fullName>
    </recommendedName>
    <alternativeName>
        <fullName evidence="7">Thioredoxin-dependent peroxiredoxin</fullName>
    </alternativeName>
</protein>
<dbReference type="SUPFAM" id="SSF52833">
    <property type="entry name" value="Thioredoxin-like"/>
    <property type="match status" value="1"/>
</dbReference>
<dbReference type="GO" id="GO:0042744">
    <property type="term" value="P:hydrogen peroxide catabolic process"/>
    <property type="evidence" value="ECO:0007669"/>
    <property type="project" value="TreeGrafter"/>
</dbReference>
<evidence type="ECO:0000313" key="11">
    <source>
        <dbReference type="Proteomes" id="UP001055219"/>
    </source>
</evidence>
<keyword evidence="3" id="KW-0049">Antioxidant</keyword>
<evidence type="ECO:0000256" key="5">
    <source>
        <dbReference type="ARBA" id="ARBA00023284"/>
    </source>
</evidence>
<comment type="similarity">
    <text evidence="1">Belongs to the peroxiredoxin family. Prx5 subfamily.</text>
</comment>
<dbReference type="PROSITE" id="PS51352">
    <property type="entry name" value="THIOREDOXIN_2"/>
    <property type="match status" value="1"/>
</dbReference>
<dbReference type="GO" id="GO:0005777">
    <property type="term" value="C:peroxisome"/>
    <property type="evidence" value="ECO:0007669"/>
    <property type="project" value="TreeGrafter"/>
</dbReference>
<dbReference type="InterPro" id="IPR037944">
    <property type="entry name" value="PRX5-like"/>
</dbReference>
<keyword evidence="11" id="KW-1185">Reference proteome</keyword>
<dbReference type="Gene3D" id="3.40.30.10">
    <property type="entry name" value="Glutaredoxin"/>
    <property type="match status" value="1"/>
</dbReference>
<dbReference type="CDD" id="cd03013">
    <property type="entry name" value="PRX5_like"/>
    <property type="match status" value="1"/>
</dbReference>
<accession>A0A9Q0BD05</accession>
<dbReference type="InterPro" id="IPR036249">
    <property type="entry name" value="Thioredoxin-like_sf"/>
</dbReference>
<evidence type="ECO:0000313" key="10">
    <source>
        <dbReference type="EMBL" id="KAI6780065.1"/>
    </source>
</evidence>
<dbReference type="FunFam" id="3.40.30.10:FF:000020">
    <property type="entry name" value="Peroxiredoxin"/>
    <property type="match status" value="1"/>
</dbReference>
<evidence type="ECO:0000256" key="7">
    <source>
        <dbReference type="ARBA" id="ARBA00079296"/>
    </source>
</evidence>
<dbReference type="GO" id="GO:0005739">
    <property type="term" value="C:mitochondrion"/>
    <property type="evidence" value="ECO:0007669"/>
    <property type="project" value="TreeGrafter"/>
</dbReference>
<comment type="caution">
    <text evidence="10">The sequence shown here is derived from an EMBL/GenBank/DDBJ whole genome shotgun (WGS) entry which is preliminary data.</text>
</comment>
<evidence type="ECO:0000256" key="2">
    <source>
        <dbReference type="ARBA" id="ARBA00022559"/>
    </source>
</evidence>
<reference evidence="10" key="1">
    <citation type="journal article" date="2021" name="J Fungi (Basel)">
        <title>Genomic and Metabolomic Analyses of the Marine Fungus Emericellopsis cladophorae: Insights into Saltwater Adaptability Mechanisms and Its Biosynthetic Potential.</title>
        <authorList>
            <person name="Goncalves M.F.M."/>
            <person name="Hilario S."/>
            <person name="Van de Peer Y."/>
            <person name="Esteves A.C."/>
            <person name="Alves A."/>
        </authorList>
    </citation>
    <scope>NUCLEOTIDE SEQUENCE</scope>
    <source>
        <strain evidence="10">MUM 19.33</strain>
    </source>
</reference>
<proteinExistence type="inferred from homology"/>
<dbReference type="InterPro" id="IPR013740">
    <property type="entry name" value="Redoxin"/>
</dbReference>
<evidence type="ECO:0000256" key="1">
    <source>
        <dbReference type="ARBA" id="ARBA00010505"/>
    </source>
</evidence>
<sequence>MAAHQGPLAHEPHDDLEVKHDAALYGQSGRHRVRRRLRPDGHVCRAGTHDSKYSHLGIYLSDDFVFAIVIIGPIVGRYAIDAGERNWQYVCWAGFVLQFITKCGSMWMYHPPKHPRGVPWAEALRGVNYVGAALVVPGTRLTLVGTINTTSRFHPLLFPRPLTHSAKSGSPSALRSVLRNASRDSHDIILHLHDDDKHTSFRPPLHIFTDRPRLLHPQFTFQTSLSSHTHSPSPTSPSYPSSTIPAMSELKVGDTFPEGVSFSYAPLTPENSEITACGIPQKFDASKEFKNKKVVLVSVPGAFTPTCQVSHVPSYIKNADALKAKGIDQVVFIAFNDAWVMSAWGKANNIKDDFIIFASDTGAAFSKSIGWTAGERTARYALVIDHGKVVYAAKEAGGGIDVSGAEGVLAKL</sequence>
<dbReference type="GO" id="GO:0008379">
    <property type="term" value="F:thioredoxin peroxidase activity"/>
    <property type="evidence" value="ECO:0007669"/>
    <property type="project" value="InterPro"/>
</dbReference>